<name>A0A0J6I3Q1_COCPO</name>
<dbReference type="InterPro" id="IPR016181">
    <property type="entry name" value="Acyl_CoA_acyltransferase"/>
</dbReference>
<dbReference type="InterPro" id="IPR000182">
    <property type="entry name" value="GNAT_dom"/>
</dbReference>
<organism evidence="2 3">
    <name type="scientific">Coccidioides posadasii RMSCC 3488</name>
    <dbReference type="NCBI Taxonomy" id="454284"/>
    <lineage>
        <taxon>Eukaryota</taxon>
        <taxon>Fungi</taxon>
        <taxon>Dikarya</taxon>
        <taxon>Ascomycota</taxon>
        <taxon>Pezizomycotina</taxon>
        <taxon>Eurotiomycetes</taxon>
        <taxon>Eurotiomycetidae</taxon>
        <taxon>Onygenales</taxon>
        <taxon>Onygenaceae</taxon>
        <taxon>Coccidioides</taxon>
    </lineage>
</organism>
<dbReference type="PROSITE" id="PS51186">
    <property type="entry name" value="GNAT"/>
    <property type="match status" value="1"/>
</dbReference>
<gene>
    <name evidence="2" type="ORF">CPAG_02343</name>
</gene>
<evidence type="ECO:0000313" key="2">
    <source>
        <dbReference type="EMBL" id="KMM66002.1"/>
    </source>
</evidence>
<reference evidence="3" key="3">
    <citation type="journal article" date="2010" name="Genome Res.">
        <title>Population genomic sequencing of Coccidioides fungi reveals recent hybridization and transposon control.</title>
        <authorList>
            <person name="Neafsey D.E."/>
            <person name="Barker B.M."/>
            <person name="Sharpton T.J."/>
            <person name="Stajich J.E."/>
            <person name="Park D.J."/>
            <person name="Whiston E."/>
            <person name="Hung C.-Y."/>
            <person name="McMahan C."/>
            <person name="White J."/>
            <person name="Sykes S."/>
            <person name="Heiman D."/>
            <person name="Young S."/>
            <person name="Zeng Q."/>
            <person name="Abouelleil A."/>
            <person name="Aftuck L."/>
            <person name="Bessette D."/>
            <person name="Brown A."/>
            <person name="FitzGerald M."/>
            <person name="Lui A."/>
            <person name="Macdonald J.P."/>
            <person name="Priest M."/>
            <person name="Orbach M.J."/>
            <person name="Galgiani J.N."/>
            <person name="Kirkland T.N."/>
            <person name="Cole G.T."/>
            <person name="Birren B.W."/>
            <person name="Henn M.R."/>
            <person name="Taylor J.W."/>
            <person name="Rounsley S.D."/>
        </authorList>
    </citation>
    <scope>NUCLEOTIDE SEQUENCE [LARGE SCALE GENOMIC DNA]</scope>
    <source>
        <strain evidence="3">RMSCC 3488</strain>
    </source>
</reference>
<proteinExistence type="predicted"/>
<dbReference type="EMBL" id="DS268109">
    <property type="protein sequence ID" value="KMM66002.1"/>
    <property type="molecule type" value="Genomic_DNA"/>
</dbReference>
<reference evidence="3" key="2">
    <citation type="journal article" date="2009" name="Genome Res.">
        <title>Comparative genomic analyses of the human fungal pathogens Coccidioides and their relatives.</title>
        <authorList>
            <person name="Sharpton T.J."/>
            <person name="Stajich J.E."/>
            <person name="Rounsley S.D."/>
            <person name="Gardner M.J."/>
            <person name="Wortman J.R."/>
            <person name="Jordar V.S."/>
            <person name="Maiti R."/>
            <person name="Kodira C.D."/>
            <person name="Neafsey D.E."/>
            <person name="Zeng Q."/>
            <person name="Hung C.-Y."/>
            <person name="McMahan C."/>
            <person name="Muszewska A."/>
            <person name="Grynberg M."/>
            <person name="Mandel M.A."/>
            <person name="Kellner E.M."/>
            <person name="Barker B.M."/>
            <person name="Galgiani J.N."/>
            <person name="Orbach M.J."/>
            <person name="Kirkland T.N."/>
            <person name="Cole G.T."/>
            <person name="Henn M.R."/>
            <person name="Birren B.W."/>
            <person name="Taylor J.W."/>
        </authorList>
    </citation>
    <scope>NUCLEOTIDE SEQUENCE [LARGE SCALE GENOMIC DNA]</scope>
    <source>
        <strain evidence="3">RMSCC 3488</strain>
    </source>
</reference>
<dbReference type="PANTHER" id="PTHR43792">
    <property type="entry name" value="GNAT FAMILY, PUTATIVE (AFU_ORTHOLOGUE AFUA_3G00765)-RELATED-RELATED"/>
    <property type="match status" value="1"/>
</dbReference>
<dbReference type="OrthoDB" id="4072826at2759"/>
<dbReference type="VEuPathDB" id="FungiDB:CPAG_02343"/>
<feature type="domain" description="N-acetyltransferase" evidence="1">
    <location>
        <begin position="43"/>
        <end position="228"/>
    </location>
</feature>
<dbReference type="Proteomes" id="UP000054567">
    <property type="component" value="Unassembled WGS sequence"/>
</dbReference>
<dbReference type="SUPFAM" id="SSF55729">
    <property type="entry name" value="Acyl-CoA N-acyltransferases (Nat)"/>
    <property type="match status" value="1"/>
</dbReference>
<dbReference type="Pfam" id="PF13302">
    <property type="entry name" value="Acetyltransf_3"/>
    <property type="match status" value="1"/>
</dbReference>
<dbReference type="GO" id="GO:0016747">
    <property type="term" value="F:acyltransferase activity, transferring groups other than amino-acyl groups"/>
    <property type="evidence" value="ECO:0007669"/>
    <property type="project" value="InterPro"/>
</dbReference>
<sequence>MIKLRPEIDEENTRYVNGGAPPQPFLVMLPPKESLPTIRTERLCLRPVTLDDAQALWDARSKTSEWLSPYTSSDEMYQWLNRKTFTEPAAAVGLMFQFVIVLGQNLAGKVIGCLGMNTVYPVPNIGYWVGEEYGGMGYMSEALAGLMAMWWTFPRRKGVSDEEKRREGWDGNERVFATVNKRNLPSLRVLEKNGFRVYLDKTMADGEVLCCAAAERPELSCDMEQSYTGKKGYSVSAGLLS</sequence>
<reference evidence="2 3" key="1">
    <citation type="submission" date="2007-06" db="EMBL/GenBank/DDBJ databases">
        <title>The Genome Sequence of Coccidioides posadasii RMSCC_3488.</title>
        <authorList>
            <consortium name="Coccidioides Genome Resources Consortium"/>
            <consortium name="The Broad Institute Genome Sequencing Platform"/>
            <person name="Henn M.R."/>
            <person name="Sykes S."/>
            <person name="Young S."/>
            <person name="Jaffe D."/>
            <person name="Berlin A."/>
            <person name="Alvarez P."/>
            <person name="Butler J."/>
            <person name="Gnerre S."/>
            <person name="Grabherr M."/>
            <person name="Mauceli E."/>
            <person name="Brockman W."/>
            <person name="Kodira C."/>
            <person name="Alvarado L."/>
            <person name="Zeng Q."/>
            <person name="Crawford M."/>
            <person name="Antoine C."/>
            <person name="Devon K."/>
            <person name="Galgiani J."/>
            <person name="Orsborn K."/>
            <person name="Lewis M.L."/>
            <person name="Nusbaum C."/>
            <person name="Galagan J."/>
            <person name="Birren B."/>
        </authorList>
    </citation>
    <scope>NUCLEOTIDE SEQUENCE [LARGE SCALE GENOMIC DNA]</scope>
    <source>
        <strain evidence="2 3">RMSCC 3488</strain>
    </source>
</reference>
<dbReference type="AlphaFoldDB" id="A0A0J6I3Q1"/>
<dbReference type="PANTHER" id="PTHR43792:SF1">
    <property type="entry name" value="N-ACETYLTRANSFERASE DOMAIN-CONTAINING PROTEIN"/>
    <property type="match status" value="1"/>
</dbReference>
<dbReference type="Gene3D" id="3.40.630.30">
    <property type="match status" value="1"/>
</dbReference>
<protein>
    <recommendedName>
        <fullName evidence="1">N-acetyltransferase domain-containing protein</fullName>
    </recommendedName>
</protein>
<evidence type="ECO:0000313" key="3">
    <source>
        <dbReference type="Proteomes" id="UP000054567"/>
    </source>
</evidence>
<accession>A0A0J6I3Q1</accession>
<evidence type="ECO:0000259" key="1">
    <source>
        <dbReference type="PROSITE" id="PS51186"/>
    </source>
</evidence>
<dbReference type="InterPro" id="IPR051531">
    <property type="entry name" value="N-acetyltransferase"/>
</dbReference>